<accession>A0A1G8K4Y9</accession>
<comment type="similarity">
    <text evidence="13">In the N-terminal section; belongs to the aspartokinase family.</text>
</comment>
<dbReference type="InterPro" id="IPR036291">
    <property type="entry name" value="NAD(P)-bd_dom_sf"/>
</dbReference>
<dbReference type="GO" id="GO:0004412">
    <property type="term" value="F:homoserine dehydrogenase activity"/>
    <property type="evidence" value="ECO:0007669"/>
    <property type="project" value="UniProtKB-UniRule"/>
</dbReference>
<sequence length="789" mass="85507">MSGKQLHKFGGSSLADAECYRRVAHVIQTQGQSGDLVVVSAAGKTTNALLKLVALASSDLAWQAELEAVIAFQQRLVHALLGEQGAGLAATLDADQQRLQQLLQCRSVDGAEVQAFGELWSARLLAALLCLQGAPATALDARDFLILQAGVQPQPDWAGSAERLHRCLAQRPNQRVVITGYYGSDGDGCTRLLGRNGSDYSATLIAALAEVAEVTIWTDVAGIYNADPNVLTDARLQSSLSLDEADQLAKLGSPVLHCRTLQPLRQVNLALNVRSSFTPDAGYTRILPAGSEQTEPVVTSLNQVVLHQWQGEIEGFEGLLQWLQSQEITPLASYPQSRSLALTPEQSRSLGEALLKQAGSLGLTEPSCDDRYGLVGVVSQHPARLAGAFSRLLGRRALPCFRHDHALVSLVPHSQVNALVDSVHRRCAGPRKRIGIVLAGKGNIGSAWLDLFAQQQLGLNDELEAELRLVGIIGSEHYLIDPNGLSPERWQQAYDQHARPFSRLEWLEQAAGLDLDEVVLLDITASASLGLNYPAIVSAGLHVVSANKQAGSGPNAFYQELQRQLSNCHRYWRYNASVGAGLPVFYSIDDLKRSGDAINGVSGVFSGTLSWLFDHFDRRESFSELVLQAKAEGLTEPDPRDDLSGRDMQRKLLILARELGLTLELEQIELESLVPAALVDVPLEEFLQRIGELDEAMTSAAQQARAEGKALRYAASLVIDGERVQARVGLERVEPDHPFATLPAGDNQFLFLSKHYPNGLVIQGPGAGREVTAAAVQSDFVAICRRLLH</sequence>
<evidence type="ECO:0000256" key="8">
    <source>
        <dbReference type="ARBA" id="ARBA00022857"/>
    </source>
</evidence>
<feature type="domain" description="Aspartate/homoserine dehydrogenase NAD-binding" evidence="16">
    <location>
        <begin position="440"/>
        <end position="574"/>
    </location>
</feature>
<comment type="pathway">
    <text evidence="3 13">Amino-acid biosynthesis; L-threonine biosynthesis; L-threonine from L-aspartate: step 3/5.</text>
</comment>
<evidence type="ECO:0000256" key="7">
    <source>
        <dbReference type="ARBA" id="ARBA00022697"/>
    </source>
</evidence>
<comment type="catalytic activity">
    <reaction evidence="11">
        <text>L-homoserine + NADP(+) = L-aspartate 4-semialdehyde + NADPH + H(+)</text>
        <dbReference type="Rhea" id="RHEA:15761"/>
        <dbReference type="ChEBI" id="CHEBI:15378"/>
        <dbReference type="ChEBI" id="CHEBI:57476"/>
        <dbReference type="ChEBI" id="CHEBI:57783"/>
        <dbReference type="ChEBI" id="CHEBI:58349"/>
        <dbReference type="ChEBI" id="CHEBI:537519"/>
        <dbReference type="EC" id="1.1.1.3"/>
    </reaction>
    <physiologicalReaction direction="right-to-left" evidence="11">
        <dbReference type="Rhea" id="RHEA:15763"/>
    </physiologicalReaction>
</comment>
<dbReference type="GO" id="GO:0009088">
    <property type="term" value="P:threonine biosynthetic process"/>
    <property type="evidence" value="ECO:0007669"/>
    <property type="project" value="UniProtKB-UniRule"/>
</dbReference>
<dbReference type="PANTHER" id="PTHR43070">
    <property type="match status" value="1"/>
</dbReference>
<keyword evidence="18" id="KW-1185">Reference proteome</keyword>
<dbReference type="UniPathway" id="UPA00051">
    <property type="reaction ID" value="UER00462"/>
</dbReference>
<comment type="pathway">
    <text evidence="13">Amino-acid biosynthesis; L-lysine biosynthesis via DAP pathway; (S)-tetrahydrodipicolinate from L-aspartate: step 1/4.</text>
</comment>
<evidence type="ECO:0000256" key="2">
    <source>
        <dbReference type="ARBA" id="ARBA00004986"/>
    </source>
</evidence>
<name>A0A1G8K4Y9_9GAMM</name>
<keyword evidence="7" id="KW-0791">Threonine biosynthesis</keyword>
<dbReference type="Gene3D" id="3.40.50.720">
    <property type="entry name" value="NAD(P)-binding Rossmann-like Domain"/>
    <property type="match status" value="1"/>
</dbReference>
<dbReference type="Proteomes" id="UP000199527">
    <property type="component" value="Unassembled WGS sequence"/>
</dbReference>
<dbReference type="PANTHER" id="PTHR43070:SF5">
    <property type="entry name" value="HOMOSERINE DEHYDROGENASE"/>
    <property type="match status" value="1"/>
</dbReference>
<dbReference type="InterPro" id="IPR005106">
    <property type="entry name" value="Asp/hSer_DH_NAD-bd"/>
</dbReference>
<keyword evidence="8 13" id="KW-0521">NADP</keyword>
<keyword evidence="13" id="KW-0547">Nucleotide-binding</keyword>
<keyword evidence="13 17" id="KW-0418">Kinase</keyword>
<dbReference type="PROSITE" id="PS01042">
    <property type="entry name" value="HOMOSER_DHGENASE"/>
    <property type="match status" value="1"/>
</dbReference>
<dbReference type="RefSeq" id="WP_090360673.1">
    <property type="nucleotide sequence ID" value="NZ_FNEM01000001.1"/>
</dbReference>
<evidence type="ECO:0000256" key="5">
    <source>
        <dbReference type="ARBA" id="ARBA00005139"/>
    </source>
</evidence>
<feature type="domain" description="Aspartate/glutamate/uridylate kinase" evidence="14">
    <location>
        <begin position="6"/>
        <end position="267"/>
    </location>
</feature>
<dbReference type="EMBL" id="FNEM01000001">
    <property type="protein sequence ID" value="SDI38498.1"/>
    <property type="molecule type" value="Genomic_DNA"/>
</dbReference>
<comment type="cofactor">
    <cofactor evidence="1">
        <name>a metal cation</name>
        <dbReference type="ChEBI" id="CHEBI:25213"/>
    </cofactor>
</comment>
<dbReference type="InterPro" id="IPR019811">
    <property type="entry name" value="HDH_CS"/>
</dbReference>
<dbReference type="InterPro" id="IPR042199">
    <property type="entry name" value="AsparK_Bifunc_asparK/hSer_DH"/>
</dbReference>
<keyword evidence="9 13" id="KW-0560">Oxidoreductase</keyword>
<dbReference type="GO" id="GO:0009089">
    <property type="term" value="P:lysine biosynthetic process via diaminopimelate"/>
    <property type="evidence" value="ECO:0007669"/>
    <property type="project" value="UniProtKB-UniRule"/>
</dbReference>
<dbReference type="EC" id="1.1.1.3" evidence="13"/>
<evidence type="ECO:0000313" key="17">
    <source>
        <dbReference type="EMBL" id="SDI38498.1"/>
    </source>
</evidence>
<comment type="subunit">
    <text evidence="13">Homotetramer.</text>
</comment>
<keyword evidence="13" id="KW-0808">Transferase</keyword>
<dbReference type="UniPathway" id="UPA00034">
    <property type="reaction ID" value="UER00015"/>
</dbReference>
<evidence type="ECO:0000256" key="11">
    <source>
        <dbReference type="ARBA" id="ARBA00048841"/>
    </source>
</evidence>
<comment type="similarity">
    <text evidence="13">In the C-terminal section; belongs to the homoserine dehydrogenase family.</text>
</comment>
<dbReference type="Pfam" id="PF00742">
    <property type="entry name" value="Homoserine_dh"/>
    <property type="match status" value="1"/>
</dbReference>
<dbReference type="InterPro" id="IPR011147">
    <property type="entry name" value="Bifunc_Aspkin/hSer_DH"/>
</dbReference>
<dbReference type="UniPathway" id="UPA00050">
    <property type="reaction ID" value="UER00063"/>
</dbReference>
<dbReference type="EC" id="2.7.2.4" evidence="13"/>
<dbReference type="GO" id="GO:0009086">
    <property type="term" value="P:methionine biosynthetic process"/>
    <property type="evidence" value="ECO:0007669"/>
    <property type="project" value="UniProtKB-KW"/>
</dbReference>
<keyword evidence="6 13" id="KW-0028">Amino-acid biosynthesis</keyword>
<comment type="catalytic activity">
    <reaction evidence="13">
        <text>L-aspartate + ATP = 4-phospho-L-aspartate + ADP</text>
        <dbReference type="Rhea" id="RHEA:23776"/>
        <dbReference type="ChEBI" id="CHEBI:29991"/>
        <dbReference type="ChEBI" id="CHEBI:30616"/>
        <dbReference type="ChEBI" id="CHEBI:57535"/>
        <dbReference type="ChEBI" id="CHEBI:456216"/>
        <dbReference type="EC" id="2.7.2.4"/>
    </reaction>
</comment>
<dbReference type="InterPro" id="IPR049638">
    <property type="entry name" value="AK-HD"/>
</dbReference>
<dbReference type="InterPro" id="IPR001048">
    <property type="entry name" value="Asp/Glu/Uridylate_kinase"/>
</dbReference>
<evidence type="ECO:0000256" key="9">
    <source>
        <dbReference type="ARBA" id="ARBA00023002"/>
    </source>
</evidence>
<comment type="pathway">
    <text evidence="2 13">Amino-acid biosynthesis; L-methionine biosynthesis via de novo pathway; L-homoserine from L-aspartate: step 1/3.</text>
</comment>
<reference evidence="18" key="1">
    <citation type="submission" date="2016-10" db="EMBL/GenBank/DDBJ databases">
        <authorList>
            <person name="Varghese N."/>
            <person name="Submissions S."/>
        </authorList>
    </citation>
    <scope>NUCLEOTIDE SEQUENCE [LARGE SCALE GENOMIC DNA]</scope>
    <source>
        <strain evidence="18">DSM 23317</strain>
    </source>
</reference>
<dbReference type="GO" id="GO:0005524">
    <property type="term" value="F:ATP binding"/>
    <property type="evidence" value="ECO:0007669"/>
    <property type="project" value="UniProtKB-UniRule"/>
</dbReference>
<protein>
    <recommendedName>
        <fullName evidence="13">Bifunctional aspartokinase/homoserine dehydrogenase</fullName>
    </recommendedName>
    <domain>
        <recommendedName>
            <fullName evidence="13">Aspartokinase</fullName>
            <ecNumber evidence="13">2.7.2.4</ecNumber>
        </recommendedName>
    </domain>
    <domain>
        <recommendedName>
            <fullName evidence="13">Homoserine dehydrogenase</fullName>
            <ecNumber evidence="13">1.1.1.3</ecNumber>
        </recommendedName>
    </domain>
</protein>
<dbReference type="Gene3D" id="1.20.120.1320">
    <property type="entry name" value="Aspartokinase, catalytic domain"/>
    <property type="match status" value="1"/>
</dbReference>
<evidence type="ECO:0000259" key="14">
    <source>
        <dbReference type="Pfam" id="PF00696"/>
    </source>
</evidence>
<feature type="domain" description="Homoserine dehydrogenase catalytic" evidence="15">
    <location>
        <begin position="583"/>
        <end position="781"/>
    </location>
</feature>
<dbReference type="Gene3D" id="3.40.1160.10">
    <property type="entry name" value="Acetylglutamate kinase-like"/>
    <property type="match status" value="1"/>
</dbReference>
<organism evidence="17 18">
    <name type="scientific">Ferrimonas sediminum</name>
    <dbReference type="NCBI Taxonomy" id="718193"/>
    <lineage>
        <taxon>Bacteria</taxon>
        <taxon>Pseudomonadati</taxon>
        <taxon>Pseudomonadota</taxon>
        <taxon>Gammaproteobacteria</taxon>
        <taxon>Alteromonadales</taxon>
        <taxon>Ferrimonadaceae</taxon>
        <taxon>Ferrimonas</taxon>
    </lineage>
</organism>
<dbReference type="PROSITE" id="PS00324">
    <property type="entry name" value="ASPARTOKINASE"/>
    <property type="match status" value="1"/>
</dbReference>
<evidence type="ECO:0000256" key="13">
    <source>
        <dbReference type="PIRNR" id="PIRNR000727"/>
    </source>
</evidence>
<dbReference type="OrthoDB" id="9799110at2"/>
<comment type="catalytic activity">
    <reaction evidence="12">
        <text>L-homoserine + NAD(+) = L-aspartate 4-semialdehyde + NADH + H(+)</text>
        <dbReference type="Rhea" id="RHEA:15757"/>
        <dbReference type="ChEBI" id="CHEBI:15378"/>
        <dbReference type="ChEBI" id="CHEBI:57476"/>
        <dbReference type="ChEBI" id="CHEBI:57540"/>
        <dbReference type="ChEBI" id="CHEBI:57945"/>
        <dbReference type="ChEBI" id="CHEBI:537519"/>
        <dbReference type="EC" id="1.1.1.3"/>
    </reaction>
    <physiologicalReaction direction="right-to-left" evidence="12">
        <dbReference type="Rhea" id="RHEA:15759"/>
    </physiologicalReaction>
</comment>
<dbReference type="GO" id="GO:0004072">
    <property type="term" value="F:aspartate kinase activity"/>
    <property type="evidence" value="ECO:0007669"/>
    <property type="project" value="UniProtKB-UniRule"/>
</dbReference>
<dbReference type="InterPro" id="IPR018042">
    <property type="entry name" value="Aspartate_kinase_CS"/>
</dbReference>
<dbReference type="Gene3D" id="3.30.360.10">
    <property type="entry name" value="Dihydrodipicolinate Reductase, domain 2"/>
    <property type="match status" value="1"/>
</dbReference>
<evidence type="ECO:0000256" key="3">
    <source>
        <dbReference type="ARBA" id="ARBA00005056"/>
    </source>
</evidence>
<evidence type="ECO:0000256" key="4">
    <source>
        <dbReference type="ARBA" id="ARBA00005062"/>
    </source>
</evidence>
<comment type="pathway">
    <text evidence="5 13">Amino-acid biosynthesis; L-threonine biosynthesis; L-threonine from L-aspartate: step 1/5.</text>
</comment>
<dbReference type="SUPFAM" id="SSF53633">
    <property type="entry name" value="Carbamate kinase-like"/>
    <property type="match status" value="1"/>
</dbReference>
<dbReference type="PIRSF" id="PIRSF000727">
    <property type="entry name" value="ThrA"/>
    <property type="match status" value="1"/>
</dbReference>
<dbReference type="Pfam" id="PF03447">
    <property type="entry name" value="NAD_binding_3"/>
    <property type="match status" value="1"/>
</dbReference>
<evidence type="ECO:0000256" key="6">
    <source>
        <dbReference type="ARBA" id="ARBA00022605"/>
    </source>
</evidence>
<dbReference type="AlphaFoldDB" id="A0A1G8K4Y9"/>
<evidence type="ECO:0000256" key="12">
    <source>
        <dbReference type="ARBA" id="ARBA00049031"/>
    </source>
</evidence>
<gene>
    <name evidence="17" type="ORF">SAMN04488540_101257</name>
</gene>
<dbReference type="InterPro" id="IPR036393">
    <property type="entry name" value="AceGlu_kinase-like_sf"/>
</dbReference>
<keyword evidence="13" id="KW-0067">ATP-binding</keyword>
<dbReference type="SUPFAM" id="SSF51735">
    <property type="entry name" value="NAD(P)-binding Rossmann-fold domains"/>
    <property type="match status" value="1"/>
</dbReference>
<dbReference type="InterPro" id="IPR001342">
    <property type="entry name" value="HDH_cat"/>
</dbReference>
<keyword evidence="10" id="KW-0486">Methionine biosynthesis</keyword>
<evidence type="ECO:0000259" key="15">
    <source>
        <dbReference type="Pfam" id="PF00742"/>
    </source>
</evidence>
<dbReference type="GO" id="GO:0009090">
    <property type="term" value="P:homoserine biosynthetic process"/>
    <property type="evidence" value="ECO:0007669"/>
    <property type="project" value="UniProtKB-ARBA"/>
</dbReference>
<evidence type="ECO:0000259" key="16">
    <source>
        <dbReference type="Pfam" id="PF03447"/>
    </source>
</evidence>
<evidence type="ECO:0000256" key="10">
    <source>
        <dbReference type="ARBA" id="ARBA00023167"/>
    </source>
</evidence>
<dbReference type="GO" id="GO:0050661">
    <property type="term" value="F:NADP binding"/>
    <property type="evidence" value="ECO:0007669"/>
    <property type="project" value="UniProtKB-UniRule"/>
</dbReference>
<proteinExistence type="inferred from homology"/>
<dbReference type="FunFam" id="3.30.360.10:FF:000006">
    <property type="entry name" value="Bifunctional aspartokinase/homoserine dehydrogenase"/>
    <property type="match status" value="1"/>
</dbReference>
<evidence type="ECO:0000313" key="18">
    <source>
        <dbReference type="Proteomes" id="UP000199527"/>
    </source>
</evidence>
<dbReference type="SUPFAM" id="SSF55347">
    <property type="entry name" value="Glyceraldehyde-3-phosphate dehydrogenase-like, C-terminal domain"/>
    <property type="match status" value="1"/>
</dbReference>
<evidence type="ECO:0000256" key="1">
    <source>
        <dbReference type="ARBA" id="ARBA00001920"/>
    </source>
</evidence>
<comment type="pathway">
    <text evidence="4 13">Amino-acid biosynthesis; L-methionine biosynthesis via de novo pathway; L-homoserine from L-aspartate: step 3/3.</text>
</comment>
<dbReference type="Pfam" id="PF00696">
    <property type="entry name" value="AA_kinase"/>
    <property type="match status" value="1"/>
</dbReference>
<dbReference type="NCBIfam" id="NF007003">
    <property type="entry name" value="PRK09466.1"/>
    <property type="match status" value="1"/>
</dbReference>